<dbReference type="PROSITE" id="PS51787">
    <property type="entry name" value="LON_N"/>
    <property type="match status" value="1"/>
</dbReference>
<feature type="compositionally biased region" description="Basic and acidic residues" evidence="1">
    <location>
        <begin position="58"/>
        <end position="68"/>
    </location>
</feature>
<dbReference type="Gene3D" id="1.20.58.1480">
    <property type="match status" value="1"/>
</dbReference>
<reference evidence="4 5" key="1">
    <citation type="submission" date="2013-12" db="EMBL/GenBank/DDBJ databases">
        <title>Draft genome of the parsitic nematode Ancylostoma duodenale.</title>
        <authorList>
            <person name="Mitreva M."/>
        </authorList>
    </citation>
    <scope>NUCLEOTIDE SEQUENCE [LARGE SCALE GENOMIC DNA]</scope>
    <source>
        <strain evidence="4 5">Zhejiang</strain>
    </source>
</reference>
<dbReference type="PROSITE" id="PS51788">
    <property type="entry name" value="CULT"/>
    <property type="match status" value="1"/>
</dbReference>
<protein>
    <recommendedName>
        <fullName evidence="6">Protein cereblon</fullName>
    </recommendedName>
</protein>
<proteinExistence type="predicted"/>
<dbReference type="InterPro" id="IPR034750">
    <property type="entry name" value="CULT"/>
</dbReference>
<dbReference type="InterPro" id="IPR015947">
    <property type="entry name" value="PUA-like_sf"/>
</dbReference>
<gene>
    <name evidence="4" type="ORF">ANCDUO_01458</name>
</gene>
<keyword evidence="5" id="KW-1185">Reference proteome</keyword>
<feature type="domain" description="CULT" evidence="3">
    <location>
        <begin position="272"/>
        <end position="340"/>
    </location>
</feature>
<evidence type="ECO:0000259" key="3">
    <source>
        <dbReference type="PROSITE" id="PS51788"/>
    </source>
</evidence>
<dbReference type="SMART" id="SM00464">
    <property type="entry name" value="LON"/>
    <property type="match status" value="1"/>
</dbReference>
<organism evidence="4 5">
    <name type="scientific">Ancylostoma duodenale</name>
    <dbReference type="NCBI Taxonomy" id="51022"/>
    <lineage>
        <taxon>Eukaryota</taxon>
        <taxon>Metazoa</taxon>
        <taxon>Ecdysozoa</taxon>
        <taxon>Nematoda</taxon>
        <taxon>Chromadorea</taxon>
        <taxon>Rhabditida</taxon>
        <taxon>Rhabditina</taxon>
        <taxon>Rhabditomorpha</taxon>
        <taxon>Strongyloidea</taxon>
        <taxon>Ancylostomatidae</taxon>
        <taxon>Ancylostomatinae</taxon>
        <taxon>Ancylostoma</taxon>
    </lineage>
</organism>
<accession>A0A0C2H309</accession>
<dbReference type="AlphaFoldDB" id="A0A0C2H309"/>
<dbReference type="SUPFAM" id="SSF88697">
    <property type="entry name" value="PUA domain-like"/>
    <property type="match status" value="1"/>
</dbReference>
<feature type="compositionally biased region" description="Acidic residues" evidence="1">
    <location>
        <begin position="39"/>
        <end position="51"/>
    </location>
</feature>
<feature type="region of interest" description="Disordered" evidence="1">
    <location>
        <begin position="32"/>
        <end position="68"/>
    </location>
</feature>
<evidence type="ECO:0000313" key="4">
    <source>
        <dbReference type="EMBL" id="KIH68205.1"/>
    </source>
</evidence>
<sequence>MLQLQHGIRNGVRQFLRILNVRARRGSRGLDVHMRAADSSDDDSGDEDETVTEASDGEPSRNFDVHESSKHQYLFKPNHASEEVDMGATMWLQPGKEHTVPVISLDLVVLPGQMVPMQIQNAISRSIVQRAIDSRSYLGLLPVVPGEANMRRERYGILLQVNKYVSDGLTMKVHAIGRQRFRVISFENEASRMSFSSSMARVEVLNETTREPLLQAICPHNTWNLPEKKGPISFSYWAARNIPMTLSAKYEHLVEDEANLRIVSLLNLIDQMTDLVCRGCGLLICSVRDIVNMNSEGTSSHFVNSGWEFTSRRFNPAKFYGITRKAVVPRKADADQEEHL</sequence>
<dbReference type="Pfam" id="PF02190">
    <property type="entry name" value="LON_substr_bdg"/>
    <property type="match status" value="1"/>
</dbReference>
<dbReference type="EMBL" id="KN726441">
    <property type="protein sequence ID" value="KIH68205.1"/>
    <property type="molecule type" value="Genomic_DNA"/>
</dbReference>
<dbReference type="OrthoDB" id="267517at2759"/>
<feature type="domain" description="Lon N-terminal" evidence="2">
    <location>
        <begin position="97"/>
        <end position="273"/>
    </location>
</feature>
<evidence type="ECO:0000256" key="1">
    <source>
        <dbReference type="SAM" id="MobiDB-lite"/>
    </source>
</evidence>
<dbReference type="InterPro" id="IPR046336">
    <property type="entry name" value="Lon_prtase_N_sf"/>
</dbReference>
<evidence type="ECO:0008006" key="6">
    <source>
        <dbReference type="Google" id="ProtNLM"/>
    </source>
</evidence>
<dbReference type="InterPro" id="IPR003111">
    <property type="entry name" value="Lon_prtase_N"/>
</dbReference>
<evidence type="ECO:0000313" key="5">
    <source>
        <dbReference type="Proteomes" id="UP000054047"/>
    </source>
</evidence>
<dbReference type="Proteomes" id="UP000054047">
    <property type="component" value="Unassembled WGS sequence"/>
</dbReference>
<dbReference type="Gene3D" id="2.30.130.40">
    <property type="entry name" value="LON domain-like"/>
    <property type="match status" value="1"/>
</dbReference>
<name>A0A0C2H309_9BILA</name>
<evidence type="ECO:0000259" key="2">
    <source>
        <dbReference type="PROSITE" id="PS51787"/>
    </source>
</evidence>